<evidence type="ECO:0000256" key="1">
    <source>
        <dbReference type="ARBA" id="ARBA00023015"/>
    </source>
</evidence>
<organism evidence="6 7">
    <name type="scientific">Svornostia abyssi</name>
    <dbReference type="NCBI Taxonomy" id="2898438"/>
    <lineage>
        <taxon>Bacteria</taxon>
        <taxon>Bacillati</taxon>
        <taxon>Actinomycetota</taxon>
        <taxon>Thermoleophilia</taxon>
        <taxon>Solirubrobacterales</taxon>
        <taxon>Baekduiaceae</taxon>
        <taxon>Svornostia</taxon>
    </lineage>
</organism>
<dbReference type="PANTHER" id="PTHR47506">
    <property type="entry name" value="TRANSCRIPTIONAL REGULATORY PROTEIN"/>
    <property type="match status" value="1"/>
</dbReference>
<evidence type="ECO:0000259" key="5">
    <source>
        <dbReference type="PROSITE" id="PS50977"/>
    </source>
</evidence>
<accession>A0ABY5PKK4</accession>
<feature type="domain" description="HTH tetR-type" evidence="5">
    <location>
        <begin position="1"/>
        <end position="61"/>
    </location>
</feature>
<dbReference type="PROSITE" id="PS50977">
    <property type="entry name" value="HTH_TETR_2"/>
    <property type="match status" value="1"/>
</dbReference>
<dbReference type="EMBL" id="CP088295">
    <property type="protein sequence ID" value="UUY05198.1"/>
    <property type="molecule type" value="Genomic_DNA"/>
</dbReference>
<gene>
    <name evidence="6" type="ORF">LRS13_06650</name>
</gene>
<evidence type="ECO:0000313" key="6">
    <source>
        <dbReference type="EMBL" id="UUY05198.1"/>
    </source>
</evidence>
<dbReference type="InterPro" id="IPR036271">
    <property type="entry name" value="Tet_transcr_reg_TetR-rel_C_sf"/>
</dbReference>
<keyword evidence="1" id="KW-0805">Transcription regulation</keyword>
<sequence length="186" mass="19857">MAAREQILHSTIELIGSEGIGAVSNRRVASAAGVALGSLTYHFPDQSKLLHEALVLYAEEEVQRFGEVATRLRAQQAGTDDVLAEVQRAILASAERTTEGVAELELHLHASRNPELRDASQRCFAAYDDFATAALEALNVPEPARYARAVVALLTGMAVRRHGTGEQDIETAATALQAMLRGAAPG</sequence>
<dbReference type="InterPro" id="IPR041583">
    <property type="entry name" value="TetR_C_31"/>
</dbReference>
<dbReference type="Pfam" id="PF17940">
    <property type="entry name" value="TetR_C_31"/>
    <property type="match status" value="1"/>
</dbReference>
<dbReference type="SUPFAM" id="SSF48498">
    <property type="entry name" value="Tetracyclin repressor-like, C-terminal domain"/>
    <property type="match status" value="1"/>
</dbReference>
<evidence type="ECO:0000256" key="3">
    <source>
        <dbReference type="ARBA" id="ARBA00023163"/>
    </source>
</evidence>
<protein>
    <submittedName>
        <fullName evidence="6">TetR family transcriptional regulator</fullName>
    </submittedName>
</protein>
<proteinExistence type="predicted"/>
<dbReference type="Pfam" id="PF00440">
    <property type="entry name" value="TetR_N"/>
    <property type="match status" value="1"/>
</dbReference>
<dbReference type="SUPFAM" id="SSF46689">
    <property type="entry name" value="Homeodomain-like"/>
    <property type="match status" value="1"/>
</dbReference>
<feature type="DNA-binding region" description="H-T-H motif" evidence="4">
    <location>
        <begin position="24"/>
        <end position="43"/>
    </location>
</feature>
<dbReference type="PRINTS" id="PR00455">
    <property type="entry name" value="HTHTETR"/>
</dbReference>
<evidence type="ECO:0000256" key="2">
    <source>
        <dbReference type="ARBA" id="ARBA00023125"/>
    </source>
</evidence>
<dbReference type="RefSeq" id="WP_353865658.1">
    <property type="nucleotide sequence ID" value="NZ_CP088295.1"/>
</dbReference>
<evidence type="ECO:0000313" key="7">
    <source>
        <dbReference type="Proteomes" id="UP001058860"/>
    </source>
</evidence>
<keyword evidence="7" id="KW-1185">Reference proteome</keyword>
<dbReference type="Gene3D" id="1.10.357.10">
    <property type="entry name" value="Tetracycline Repressor, domain 2"/>
    <property type="match status" value="1"/>
</dbReference>
<dbReference type="InterPro" id="IPR009057">
    <property type="entry name" value="Homeodomain-like_sf"/>
</dbReference>
<reference evidence="7" key="1">
    <citation type="submission" date="2021-11" db="EMBL/GenBank/DDBJ databases">
        <title>Cultivation dependent microbiological survey of springs from the worlds oldest radium mine currently devoted to the extraction of radon-saturated water.</title>
        <authorList>
            <person name="Kapinusova G."/>
            <person name="Smrhova T."/>
            <person name="Strejcek M."/>
            <person name="Suman J."/>
            <person name="Jani K."/>
            <person name="Pajer P."/>
            <person name="Uhlik O."/>
        </authorList>
    </citation>
    <scope>NUCLEOTIDE SEQUENCE [LARGE SCALE GENOMIC DNA]</scope>
    <source>
        <strain evidence="7">J379</strain>
    </source>
</reference>
<keyword evidence="3" id="KW-0804">Transcription</keyword>
<keyword evidence="2 4" id="KW-0238">DNA-binding</keyword>
<dbReference type="InterPro" id="IPR001647">
    <property type="entry name" value="HTH_TetR"/>
</dbReference>
<name>A0ABY5PKK4_9ACTN</name>
<dbReference type="Proteomes" id="UP001058860">
    <property type="component" value="Chromosome"/>
</dbReference>
<evidence type="ECO:0000256" key="4">
    <source>
        <dbReference type="PROSITE-ProRule" id="PRU00335"/>
    </source>
</evidence>
<dbReference type="PANTHER" id="PTHR47506:SF6">
    <property type="entry name" value="HTH-TYPE TRANSCRIPTIONAL REPRESSOR NEMR"/>
    <property type="match status" value="1"/>
</dbReference>